<dbReference type="InterPro" id="IPR037152">
    <property type="entry name" value="L-asparaginase_N_sf"/>
</dbReference>
<dbReference type="Pfam" id="PF17763">
    <property type="entry name" value="Asparaginase_C"/>
    <property type="match status" value="1"/>
</dbReference>
<evidence type="ECO:0000313" key="9">
    <source>
        <dbReference type="Proteomes" id="UP000076079"/>
    </source>
</evidence>
<dbReference type="PIRSF" id="PIRSF500176">
    <property type="entry name" value="L_ASNase"/>
    <property type="match status" value="1"/>
</dbReference>
<dbReference type="EC" id="3.5.1.1" evidence="8"/>
<dbReference type="InterPro" id="IPR027473">
    <property type="entry name" value="L-asparaginase_C"/>
</dbReference>
<feature type="domain" description="L-asparaginase N-terminal" evidence="6">
    <location>
        <begin position="5"/>
        <end position="193"/>
    </location>
</feature>
<dbReference type="Proteomes" id="UP000076079">
    <property type="component" value="Chromosome"/>
</dbReference>
<dbReference type="CDD" id="cd08964">
    <property type="entry name" value="L-asparaginase_II"/>
    <property type="match status" value="1"/>
</dbReference>
<dbReference type="Gene3D" id="3.40.50.40">
    <property type="match status" value="1"/>
</dbReference>
<dbReference type="InterPro" id="IPR004550">
    <property type="entry name" value="AsnASE_II"/>
</dbReference>
<name>A0A143PSX8_LUTPR</name>
<dbReference type="OrthoDB" id="9788068at2"/>
<keyword evidence="9" id="KW-1185">Reference proteome</keyword>
<dbReference type="GO" id="GO:0006528">
    <property type="term" value="P:asparagine metabolic process"/>
    <property type="evidence" value="ECO:0007669"/>
    <property type="project" value="InterPro"/>
</dbReference>
<dbReference type="InterPro" id="IPR027474">
    <property type="entry name" value="L-asparaginase_N"/>
</dbReference>
<dbReference type="PANTHER" id="PTHR11707">
    <property type="entry name" value="L-ASPARAGINASE"/>
    <property type="match status" value="1"/>
</dbReference>
<organism evidence="8 9">
    <name type="scientific">Luteitalea pratensis</name>
    <dbReference type="NCBI Taxonomy" id="1855912"/>
    <lineage>
        <taxon>Bacteria</taxon>
        <taxon>Pseudomonadati</taxon>
        <taxon>Acidobacteriota</taxon>
        <taxon>Vicinamibacteria</taxon>
        <taxon>Vicinamibacterales</taxon>
        <taxon>Vicinamibacteraceae</taxon>
        <taxon>Luteitalea</taxon>
    </lineage>
</organism>
<dbReference type="STRING" id="1855912.LuPra_04192"/>
<evidence type="ECO:0000256" key="5">
    <source>
        <dbReference type="PROSITE-ProRule" id="PRU10100"/>
    </source>
</evidence>
<evidence type="ECO:0000256" key="1">
    <source>
        <dbReference type="ARBA" id="ARBA00010518"/>
    </source>
</evidence>
<comment type="similarity">
    <text evidence="1">Belongs to the asparaginase 1 family.</text>
</comment>
<dbReference type="AlphaFoldDB" id="A0A143PSX8"/>
<sequence>MTPTVAILFTGGTISMRIDTRSGSAVPAMRGDDILVHVPQLADVADIELEDVAQLPGPHVTPEHMWRLARRVAAWLERPDVDGVVVTHGTDTLEETAYFLDIALRTDKPVVLVGAIRTMSEPSWDGPANLVHAVQVAGSPASRARGVMVAMNEQILSAREVEKVHTEAAASFQSREFGPVGVVDAGVVRYLRSSPREAGWFDAEADGLLRVRRVEPEVDLIKVAAGADGRYVRCSMASGTRGLVIEALGRGNVPPAMLDDLGAAVHSGLPVVLTSRCGAGSVRERYGYEGGGRGLRDLGLIFAGRLSGVKARIKLMLALGHTHDHDRLREIFDDPMG</sequence>
<dbReference type="SUPFAM" id="SSF53774">
    <property type="entry name" value="Glutaminase/Asparaginase"/>
    <property type="match status" value="1"/>
</dbReference>
<dbReference type="InterPro" id="IPR020827">
    <property type="entry name" value="Asparaginase/glutaminase_AS1"/>
</dbReference>
<dbReference type="InterPro" id="IPR040919">
    <property type="entry name" value="Asparaginase_C"/>
</dbReference>
<feature type="domain" description="Asparaginase/glutaminase C-terminal" evidence="7">
    <location>
        <begin position="218"/>
        <end position="332"/>
    </location>
</feature>
<dbReference type="FunFam" id="3.40.50.1170:FF:000001">
    <property type="entry name" value="L-asparaginase 2"/>
    <property type="match status" value="1"/>
</dbReference>
<evidence type="ECO:0000256" key="3">
    <source>
        <dbReference type="PIRSR" id="PIRSR001220-1"/>
    </source>
</evidence>
<evidence type="ECO:0000256" key="4">
    <source>
        <dbReference type="PROSITE-ProRule" id="PRU10099"/>
    </source>
</evidence>
<dbReference type="PROSITE" id="PS00917">
    <property type="entry name" value="ASN_GLN_ASE_2"/>
    <property type="match status" value="1"/>
</dbReference>
<dbReference type="InterPro" id="IPR036152">
    <property type="entry name" value="Asp/glu_Ase-like_sf"/>
</dbReference>
<dbReference type="PRINTS" id="PR00139">
    <property type="entry name" value="ASNGLNASE"/>
</dbReference>
<dbReference type="PROSITE" id="PS00144">
    <property type="entry name" value="ASN_GLN_ASE_1"/>
    <property type="match status" value="1"/>
</dbReference>
<dbReference type="PIRSF" id="PIRSF001220">
    <property type="entry name" value="L-ASNase_gatD"/>
    <property type="match status" value="1"/>
</dbReference>
<dbReference type="Pfam" id="PF00710">
    <property type="entry name" value="Asparaginase"/>
    <property type="match status" value="1"/>
</dbReference>
<reference evidence="9" key="2">
    <citation type="submission" date="2016-04" db="EMBL/GenBank/DDBJ databases">
        <title>First Complete Genome Sequence of a Subdivision 6 Acidobacterium.</title>
        <authorList>
            <person name="Huang S."/>
            <person name="Vieira S."/>
            <person name="Bunk B."/>
            <person name="Riedel T."/>
            <person name="Sproeer C."/>
            <person name="Overmann J."/>
        </authorList>
    </citation>
    <scope>NUCLEOTIDE SEQUENCE [LARGE SCALE GENOMIC DNA]</scope>
    <source>
        <strain evidence="9">DSM 100886 HEG_-6_39</strain>
    </source>
</reference>
<feature type="active site" description="O-isoaspartyl threonine intermediate" evidence="3">
    <location>
        <position position="13"/>
    </location>
</feature>
<protein>
    <submittedName>
        <fullName evidence="8">L-asparaginase</fullName>
        <ecNumber evidence="8">3.5.1.1</ecNumber>
    </submittedName>
</protein>
<reference evidence="8 9" key="1">
    <citation type="journal article" date="2016" name="Genome Announc.">
        <title>First Complete Genome Sequence of a Subdivision 6 Acidobacterium Strain.</title>
        <authorList>
            <person name="Huang S."/>
            <person name="Vieira S."/>
            <person name="Bunk B."/>
            <person name="Riedel T."/>
            <person name="Sproer C."/>
            <person name="Overmann J."/>
        </authorList>
    </citation>
    <scope>NUCLEOTIDE SEQUENCE [LARGE SCALE GENOMIC DNA]</scope>
    <source>
        <strain evidence="9">DSM 100886 HEG_-6_39</strain>
    </source>
</reference>
<evidence type="ECO:0000313" key="8">
    <source>
        <dbReference type="EMBL" id="AMY10949.1"/>
    </source>
</evidence>
<keyword evidence="2 8" id="KW-0378">Hydrolase</keyword>
<dbReference type="KEGG" id="abac:LuPra_04192"/>
<dbReference type="SMART" id="SM00870">
    <property type="entry name" value="Asparaginase"/>
    <property type="match status" value="1"/>
</dbReference>
<dbReference type="InterPro" id="IPR006034">
    <property type="entry name" value="Asparaginase/glutaminase-like"/>
</dbReference>
<dbReference type="PATRIC" id="fig|1813736.3.peg.4431"/>
<dbReference type="GO" id="GO:0004067">
    <property type="term" value="F:asparaginase activity"/>
    <property type="evidence" value="ECO:0007669"/>
    <property type="project" value="UniProtKB-UniRule"/>
</dbReference>
<dbReference type="PANTHER" id="PTHR11707:SF28">
    <property type="entry name" value="60 KDA LYSOPHOSPHOLIPASE"/>
    <property type="match status" value="1"/>
</dbReference>
<evidence type="ECO:0000259" key="7">
    <source>
        <dbReference type="Pfam" id="PF17763"/>
    </source>
</evidence>
<proteinExistence type="inferred from homology"/>
<dbReference type="RefSeq" id="WP_110172541.1">
    <property type="nucleotide sequence ID" value="NZ_CP015136.1"/>
</dbReference>
<dbReference type="EMBL" id="CP015136">
    <property type="protein sequence ID" value="AMY10949.1"/>
    <property type="molecule type" value="Genomic_DNA"/>
</dbReference>
<gene>
    <name evidence="8" type="primary">ansA_3</name>
    <name evidence="8" type="ORF">LuPra_04192</name>
</gene>
<feature type="active site" evidence="5">
    <location>
        <position position="90"/>
    </location>
</feature>
<dbReference type="InterPro" id="IPR027475">
    <property type="entry name" value="Asparaginase/glutaminase_AS2"/>
</dbReference>
<feature type="active site" evidence="4">
    <location>
        <position position="13"/>
    </location>
</feature>
<evidence type="ECO:0000259" key="6">
    <source>
        <dbReference type="Pfam" id="PF00710"/>
    </source>
</evidence>
<accession>A0A143PSX8</accession>
<dbReference type="PROSITE" id="PS51732">
    <property type="entry name" value="ASN_GLN_ASE_3"/>
    <property type="match status" value="1"/>
</dbReference>
<evidence type="ECO:0000256" key="2">
    <source>
        <dbReference type="ARBA" id="ARBA00022801"/>
    </source>
</evidence>
<dbReference type="Gene3D" id="3.40.50.1170">
    <property type="entry name" value="L-asparaginase, N-terminal domain"/>
    <property type="match status" value="1"/>
</dbReference>